<comment type="caution">
    <text evidence="1">The sequence shown here is derived from an EMBL/GenBank/DDBJ whole genome shotgun (WGS) entry which is preliminary data.</text>
</comment>
<dbReference type="PROSITE" id="PS51257">
    <property type="entry name" value="PROKAR_LIPOPROTEIN"/>
    <property type="match status" value="1"/>
</dbReference>
<accession>A0A938YXU3</accession>
<dbReference type="Proteomes" id="UP000809243">
    <property type="component" value="Unassembled WGS sequence"/>
</dbReference>
<organism evidence="1 2">
    <name type="scientific">Candidatus Iainarchaeum sp</name>
    <dbReference type="NCBI Taxonomy" id="3101447"/>
    <lineage>
        <taxon>Archaea</taxon>
        <taxon>Candidatus Iainarchaeota</taxon>
        <taxon>Candidatus Iainarchaeia</taxon>
        <taxon>Candidatus Iainarchaeales</taxon>
        <taxon>Candidatus Iainarchaeaceae</taxon>
        <taxon>Candidatus Iainarchaeum</taxon>
    </lineage>
</organism>
<reference evidence="1" key="1">
    <citation type="submission" date="2021-01" db="EMBL/GenBank/DDBJ databases">
        <title>Active Sulfur Cycling in an Early Earth Analoge.</title>
        <authorList>
            <person name="Hahn C.R."/>
            <person name="Youssef N.H."/>
            <person name="Elshahed M."/>
        </authorList>
    </citation>
    <scope>NUCLEOTIDE SEQUENCE</scope>
    <source>
        <strain evidence="1">Zod_Metabat.1151</strain>
    </source>
</reference>
<dbReference type="EMBL" id="JAFGDB010000040">
    <property type="protein sequence ID" value="MBN2067318.1"/>
    <property type="molecule type" value="Genomic_DNA"/>
</dbReference>
<name>A0A938YXU3_9ARCH</name>
<proteinExistence type="predicted"/>
<dbReference type="AlphaFoldDB" id="A0A938YXU3"/>
<sequence>MNFIKPFLLLILPLALAGCVSQLEEPAGPVVEDFEDVSDWKVIDTNGGTINLESETSFDGNALNIALNGVRNRKKVILDKGFHKNNIEVNVMEDRVLGVFDVILLDENRQFIAFFHNPSSMPILHYSDAEALQTFRAEFEINKWYKLRIEKADQNHFNVYWMDENRNVIEQYLNRQTMNEWTEEITVRLWLDDQGSGPTNVYYDEMVLWN</sequence>
<protein>
    <submittedName>
        <fullName evidence="1">Uncharacterized protein</fullName>
    </submittedName>
</protein>
<gene>
    <name evidence="1" type="ORF">JW744_02525</name>
</gene>
<evidence type="ECO:0000313" key="2">
    <source>
        <dbReference type="Proteomes" id="UP000809243"/>
    </source>
</evidence>
<evidence type="ECO:0000313" key="1">
    <source>
        <dbReference type="EMBL" id="MBN2067318.1"/>
    </source>
</evidence>